<feature type="domain" description="Glycosyltransferase subfamily 4-like N-terminal" evidence="2">
    <location>
        <begin position="13"/>
        <end position="222"/>
    </location>
</feature>
<evidence type="ECO:0000313" key="3">
    <source>
        <dbReference type="EMBL" id="MBR8536807.1"/>
    </source>
</evidence>
<comment type="caution">
    <text evidence="3">The sequence shown here is derived from an EMBL/GenBank/DDBJ whole genome shotgun (WGS) entry which is preliminary data.</text>
</comment>
<reference evidence="3" key="2">
    <citation type="submission" date="2021-04" db="EMBL/GenBank/DDBJ databases">
        <authorList>
            <person name="Zhang T."/>
            <person name="Zhang Y."/>
            <person name="Lu D."/>
            <person name="Zuo D."/>
            <person name="Du Z."/>
        </authorList>
    </citation>
    <scope>NUCLEOTIDE SEQUENCE</scope>
    <source>
        <strain evidence="3">JR1</strain>
    </source>
</reference>
<accession>A0A941F5M2</accession>
<sequence>MKILQINKTDAGGGAAVAANRLNRALRNNGVESKLLVQDLRRDEEGVYAVDKGFAYRQKAFARFAWERLTFLPYERNASVRFAFSPANTGIDISQHPLVQEADVIHLHWVNQGFLSIETLGKLLSSGKPIVWTQHDMWSFTGGCHYAGTCFEFLEFCSYCPFLKKPGKKDLSAQLFAKKRKIYNESPLSIVACSKWLRTLSQESKLLRRKEFYNIPNPIDTSFYTPRNRQEARERLQLPQDKKLLLFGAANVNDPRKGMRYFIEALSILAENFPLVKEETELVVFGKMNAETAKLFPFKTHSFKFVSNPDTLVDLYSASDCYVLPSLQDNLPNTVMESLACGTPVVGFSIGGVPEMVTHNQSGYLAEVKNSLSLATGIYEALFIADQEMLRSHARQKALDCYAEKVVAGQYIDLYKSLLK</sequence>
<dbReference type="EMBL" id="JAGTAR010000023">
    <property type="protein sequence ID" value="MBR8536807.1"/>
    <property type="molecule type" value="Genomic_DNA"/>
</dbReference>
<feature type="domain" description="Glycosyl transferase family 1" evidence="1">
    <location>
        <begin position="229"/>
        <end position="382"/>
    </location>
</feature>
<dbReference type="PANTHER" id="PTHR12526:SF637">
    <property type="entry name" value="GLYCOSYLTRANSFERASE EPSF-RELATED"/>
    <property type="match status" value="1"/>
</dbReference>
<evidence type="ECO:0000259" key="2">
    <source>
        <dbReference type="Pfam" id="PF13439"/>
    </source>
</evidence>
<evidence type="ECO:0000313" key="4">
    <source>
        <dbReference type="Proteomes" id="UP000679220"/>
    </source>
</evidence>
<protein>
    <submittedName>
        <fullName evidence="3">Glycosyltransferase family 4 protein</fullName>
    </submittedName>
</protein>
<dbReference type="InterPro" id="IPR001296">
    <property type="entry name" value="Glyco_trans_1"/>
</dbReference>
<dbReference type="PANTHER" id="PTHR12526">
    <property type="entry name" value="GLYCOSYLTRANSFERASE"/>
    <property type="match status" value="1"/>
</dbReference>
<gene>
    <name evidence="3" type="ORF">KDU71_14630</name>
</gene>
<dbReference type="RefSeq" id="WP_212191835.1">
    <property type="nucleotide sequence ID" value="NZ_JAGTAR010000023.1"/>
</dbReference>
<dbReference type="InterPro" id="IPR028098">
    <property type="entry name" value="Glyco_trans_4-like_N"/>
</dbReference>
<dbReference type="GO" id="GO:0016757">
    <property type="term" value="F:glycosyltransferase activity"/>
    <property type="evidence" value="ECO:0007669"/>
    <property type="project" value="InterPro"/>
</dbReference>
<dbReference type="CDD" id="cd03825">
    <property type="entry name" value="GT4_WcaC-like"/>
    <property type="match status" value="1"/>
</dbReference>
<reference evidence="3" key="1">
    <citation type="journal article" date="2018" name="Int. J. Syst. Evol. Microbiol.">
        <title>Carboxylicivirga sediminis sp. nov., isolated from coastal sediment.</title>
        <authorList>
            <person name="Wang F.Q."/>
            <person name="Ren L.H."/>
            <person name="Zou R.J."/>
            <person name="Sun Y.Z."/>
            <person name="Liu X.J."/>
            <person name="Jiang F."/>
            <person name="Liu L.J."/>
        </authorList>
    </citation>
    <scope>NUCLEOTIDE SEQUENCE</scope>
    <source>
        <strain evidence="3">JR1</strain>
    </source>
</reference>
<dbReference type="Pfam" id="PF13439">
    <property type="entry name" value="Glyco_transf_4"/>
    <property type="match status" value="1"/>
</dbReference>
<proteinExistence type="predicted"/>
<keyword evidence="4" id="KW-1185">Reference proteome</keyword>
<evidence type="ECO:0000259" key="1">
    <source>
        <dbReference type="Pfam" id="PF00534"/>
    </source>
</evidence>
<organism evidence="3 4">
    <name type="scientific">Carboxylicivirga sediminis</name>
    <dbReference type="NCBI Taxonomy" id="2006564"/>
    <lineage>
        <taxon>Bacteria</taxon>
        <taxon>Pseudomonadati</taxon>
        <taxon>Bacteroidota</taxon>
        <taxon>Bacteroidia</taxon>
        <taxon>Marinilabiliales</taxon>
        <taxon>Marinilabiliaceae</taxon>
        <taxon>Carboxylicivirga</taxon>
    </lineage>
</organism>
<name>A0A941F5M2_9BACT</name>
<dbReference type="Proteomes" id="UP000679220">
    <property type="component" value="Unassembled WGS sequence"/>
</dbReference>
<dbReference type="Pfam" id="PF00534">
    <property type="entry name" value="Glycos_transf_1"/>
    <property type="match status" value="1"/>
</dbReference>
<dbReference type="Gene3D" id="3.40.50.2000">
    <property type="entry name" value="Glycogen Phosphorylase B"/>
    <property type="match status" value="2"/>
</dbReference>
<dbReference type="SUPFAM" id="SSF53756">
    <property type="entry name" value="UDP-Glycosyltransferase/glycogen phosphorylase"/>
    <property type="match status" value="1"/>
</dbReference>
<dbReference type="AlphaFoldDB" id="A0A941F5M2"/>